<keyword evidence="2" id="KW-1185">Reference proteome</keyword>
<organism evidence="1 2">
    <name type="scientific">Elysia crispata</name>
    <name type="common">lettuce slug</name>
    <dbReference type="NCBI Taxonomy" id="231223"/>
    <lineage>
        <taxon>Eukaryota</taxon>
        <taxon>Metazoa</taxon>
        <taxon>Spiralia</taxon>
        <taxon>Lophotrochozoa</taxon>
        <taxon>Mollusca</taxon>
        <taxon>Gastropoda</taxon>
        <taxon>Heterobranchia</taxon>
        <taxon>Euthyneura</taxon>
        <taxon>Panpulmonata</taxon>
        <taxon>Sacoglossa</taxon>
        <taxon>Placobranchoidea</taxon>
        <taxon>Plakobranchidae</taxon>
        <taxon>Elysia</taxon>
    </lineage>
</organism>
<dbReference type="Proteomes" id="UP001283361">
    <property type="component" value="Unassembled WGS sequence"/>
</dbReference>
<dbReference type="EMBL" id="JAWDGP010002696">
    <property type="protein sequence ID" value="KAK3780679.1"/>
    <property type="molecule type" value="Genomic_DNA"/>
</dbReference>
<reference evidence="1" key="1">
    <citation type="journal article" date="2023" name="G3 (Bethesda)">
        <title>A reference genome for the long-term kleptoplast-retaining sea slug Elysia crispata morphotype clarki.</title>
        <authorList>
            <person name="Eastman K.E."/>
            <person name="Pendleton A.L."/>
            <person name="Shaikh M.A."/>
            <person name="Suttiyut T."/>
            <person name="Ogas R."/>
            <person name="Tomko P."/>
            <person name="Gavelis G."/>
            <person name="Widhalm J.R."/>
            <person name="Wisecaver J.H."/>
        </authorList>
    </citation>
    <scope>NUCLEOTIDE SEQUENCE</scope>
    <source>
        <strain evidence="1">ECLA1</strain>
    </source>
</reference>
<name>A0AAE1A3Q5_9GAST</name>
<gene>
    <name evidence="1" type="ORF">RRG08_028127</name>
</gene>
<accession>A0AAE1A3Q5</accession>
<sequence length="67" mass="7780">MNHVATDNARCRFRVENSPLKATRCETVRLLQPRLYLGSRRLLTVSLPVSRDLGLKSGGRWKEFVYF</sequence>
<evidence type="ECO:0000313" key="2">
    <source>
        <dbReference type="Proteomes" id="UP001283361"/>
    </source>
</evidence>
<proteinExistence type="predicted"/>
<dbReference type="AlphaFoldDB" id="A0AAE1A3Q5"/>
<protein>
    <submittedName>
        <fullName evidence="1">Uncharacterized protein</fullName>
    </submittedName>
</protein>
<comment type="caution">
    <text evidence="1">The sequence shown here is derived from an EMBL/GenBank/DDBJ whole genome shotgun (WGS) entry which is preliminary data.</text>
</comment>
<evidence type="ECO:0000313" key="1">
    <source>
        <dbReference type="EMBL" id="KAK3780679.1"/>
    </source>
</evidence>